<dbReference type="CDD" id="cd22157">
    <property type="entry name" value="F-box_AtFBW1-like"/>
    <property type="match status" value="1"/>
</dbReference>
<proteinExistence type="predicted"/>
<keyword evidence="3" id="KW-1185">Reference proteome</keyword>
<name>A0AAQ3PNW9_PASNO</name>
<dbReference type="PANTHER" id="PTHR31111:SF133">
    <property type="entry name" value="OS07G0196600 PROTEIN"/>
    <property type="match status" value="1"/>
</dbReference>
<reference evidence="2 3" key="1">
    <citation type="submission" date="2024-02" db="EMBL/GenBank/DDBJ databases">
        <title>High-quality chromosome-scale genome assembly of Pensacola bahiagrass (Paspalum notatum Flugge var. saurae).</title>
        <authorList>
            <person name="Vega J.M."/>
            <person name="Podio M."/>
            <person name="Orjuela J."/>
            <person name="Siena L.A."/>
            <person name="Pessino S.C."/>
            <person name="Combes M.C."/>
            <person name="Mariac C."/>
            <person name="Albertini E."/>
            <person name="Pupilli F."/>
            <person name="Ortiz J.P.A."/>
            <person name="Leblanc O."/>
        </authorList>
    </citation>
    <scope>NUCLEOTIDE SEQUENCE [LARGE SCALE GENOMIC DNA]</scope>
    <source>
        <strain evidence="2">R1</strain>
        <tissue evidence="2">Leaf</tissue>
    </source>
</reference>
<organism evidence="2 3">
    <name type="scientific">Paspalum notatum var. saurae</name>
    <dbReference type="NCBI Taxonomy" id="547442"/>
    <lineage>
        <taxon>Eukaryota</taxon>
        <taxon>Viridiplantae</taxon>
        <taxon>Streptophyta</taxon>
        <taxon>Embryophyta</taxon>
        <taxon>Tracheophyta</taxon>
        <taxon>Spermatophyta</taxon>
        <taxon>Magnoliopsida</taxon>
        <taxon>Liliopsida</taxon>
        <taxon>Poales</taxon>
        <taxon>Poaceae</taxon>
        <taxon>PACMAD clade</taxon>
        <taxon>Panicoideae</taxon>
        <taxon>Andropogonodae</taxon>
        <taxon>Paspaleae</taxon>
        <taxon>Paspalinae</taxon>
        <taxon>Paspalum</taxon>
    </lineage>
</organism>
<dbReference type="Proteomes" id="UP001341281">
    <property type="component" value="Chromosome 01"/>
</dbReference>
<accession>A0AAQ3PNW9</accession>
<dbReference type="NCBIfam" id="TIGR01640">
    <property type="entry name" value="F_box_assoc_1"/>
    <property type="match status" value="1"/>
</dbReference>
<dbReference type="AlphaFoldDB" id="A0AAQ3PNW9"/>
<dbReference type="EMBL" id="CP144745">
    <property type="protein sequence ID" value="WVZ53621.1"/>
    <property type="molecule type" value="Genomic_DNA"/>
</dbReference>
<dbReference type="Pfam" id="PF08268">
    <property type="entry name" value="FBA_3"/>
    <property type="match status" value="1"/>
</dbReference>
<sequence>MASSSLRSRTEPGSGELHMDALYEILLRLPAKELCRLRVVCRPWRCLLSDPGFIAAHASRHPEPLVVASHDITCECHDEGRVLCDIMDINGRVIKRFLATGYYEWMPFADLEFACIETRWTKNCHMLNLATGDVISLPEELSEEHAEREQDFYEFRATVVFGQVASTREYKVFRVFDNGFFSNRNGLEKLCQVLTLDGSGSARWRGRKAPPGPVCMRRSSRVVVDGIAYFFLDEDSANQYVEPRGIASFDLLTEEWRVTLQGPKSNVGDNNCVDFYNMSLAALNSSLVVIHPTLNGSMDLWFLMDFERGLWIKQYSIQANFSVERGENCPRPLFILNDGRIVTYVDAGGFLRICNPRTNTCTDVAELGHCLQVDLYSGSLLSLPNRGTS</sequence>
<protein>
    <recommendedName>
        <fullName evidence="1">F-box domain-containing protein</fullName>
    </recommendedName>
</protein>
<dbReference type="Gene3D" id="1.20.1280.50">
    <property type="match status" value="1"/>
</dbReference>
<dbReference type="InterPro" id="IPR036047">
    <property type="entry name" value="F-box-like_dom_sf"/>
</dbReference>
<dbReference type="SMART" id="SM00256">
    <property type="entry name" value="FBOX"/>
    <property type="match status" value="1"/>
</dbReference>
<dbReference type="InterPro" id="IPR017451">
    <property type="entry name" value="F-box-assoc_interact_dom"/>
</dbReference>
<dbReference type="InterPro" id="IPR001810">
    <property type="entry name" value="F-box_dom"/>
</dbReference>
<feature type="domain" description="F-box" evidence="1">
    <location>
        <begin position="17"/>
        <end position="57"/>
    </location>
</feature>
<dbReference type="SUPFAM" id="SSF81383">
    <property type="entry name" value="F-box domain"/>
    <property type="match status" value="1"/>
</dbReference>
<evidence type="ECO:0000313" key="2">
    <source>
        <dbReference type="EMBL" id="WVZ53621.1"/>
    </source>
</evidence>
<evidence type="ECO:0000313" key="3">
    <source>
        <dbReference type="Proteomes" id="UP001341281"/>
    </source>
</evidence>
<dbReference type="PANTHER" id="PTHR31111">
    <property type="entry name" value="BNAA05G37150D PROTEIN-RELATED"/>
    <property type="match status" value="1"/>
</dbReference>
<gene>
    <name evidence="2" type="ORF">U9M48_004535</name>
</gene>
<dbReference type="Pfam" id="PF00646">
    <property type="entry name" value="F-box"/>
    <property type="match status" value="1"/>
</dbReference>
<evidence type="ECO:0000259" key="1">
    <source>
        <dbReference type="SMART" id="SM00256"/>
    </source>
</evidence>
<dbReference type="InterPro" id="IPR013187">
    <property type="entry name" value="F-box-assoc_dom_typ3"/>
</dbReference>